<reference evidence="3 4" key="1">
    <citation type="submission" date="2018-08" db="EMBL/GenBank/DDBJ databases">
        <title>Form III RuBisCO-mediated autotrophy in Thermodesulfobium bacteria.</title>
        <authorList>
            <person name="Toshchakov S.V."/>
            <person name="Kublanov I.V."/>
            <person name="Frolov E."/>
            <person name="Bonch-Osmolovskaya E.A."/>
            <person name="Tourova T.P."/>
            <person name="Chernych N.A."/>
            <person name="Lebedinsky A.V."/>
        </authorList>
    </citation>
    <scope>NUCLEOTIDE SEQUENCE [LARGE SCALE GENOMIC DNA]</scope>
    <source>
        <strain evidence="3 4">SR</strain>
    </source>
</reference>
<dbReference type="PROSITE" id="PS50983">
    <property type="entry name" value="FE_B12_PBP"/>
    <property type="match status" value="1"/>
</dbReference>
<dbReference type="AlphaFoldDB" id="A0A3D8P4S5"/>
<comment type="caution">
    <text evidence="3">The sequence shown here is derived from an EMBL/GenBank/DDBJ whole genome shotgun (WGS) entry which is preliminary data.</text>
</comment>
<dbReference type="Pfam" id="PF01497">
    <property type="entry name" value="Peripla_BP_2"/>
    <property type="match status" value="1"/>
</dbReference>
<organism evidence="3 4">
    <name type="scientific">Ammonifex thiophilus</name>
    <dbReference type="NCBI Taxonomy" id="444093"/>
    <lineage>
        <taxon>Bacteria</taxon>
        <taxon>Bacillati</taxon>
        <taxon>Bacillota</taxon>
        <taxon>Clostridia</taxon>
        <taxon>Thermoanaerobacterales</taxon>
        <taxon>Thermoanaerobacteraceae</taxon>
        <taxon>Ammonifex</taxon>
    </lineage>
</organism>
<sequence length="356" mass="39492">MRLRWGIKGLLGTLLLLGLIAGCGKSQPGAVAEKAQKITITDSYGRQVEVVSPPTRIVSLNPNVTEMLYILGAGERIIAVSEGQQFPPQVRGKETVGPTFTPSAEKIIALRPDAVFAYGPSGGPALKKEIAEQLEAAGIPLIYLDLYKPQTFSSDVRTLAKIVNQEKKAEDYLAVVDKYRQLIKERIGRLKPEAKVRVYLEGRTGDYVTYSKGSGGDERVTLAGGINVAANEPGKYPRVSPEWVLQKNPQVIVKEILKDKAPMGYGVTDTKKLEEIRAALMRRPGWDKLEAVKQGRVYLVSTEISGSPRDIVLLCYYAKWFYPELFTDLDPQAVHRELLTKFYGVEPRGVWVYPEK</sequence>
<evidence type="ECO:0000313" key="4">
    <source>
        <dbReference type="Proteomes" id="UP000256329"/>
    </source>
</evidence>
<dbReference type="InterPro" id="IPR002491">
    <property type="entry name" value="ABC_transptr_periplasmic_BD"/>
</dbReference>
<gene>
    <name evidence="3" type="ORF">DXX99_07245</name>
</gene>
<evidence type="ECO:0000313" key="3">
    <source>
        <dbReference type="EMBL" id="RDV82539.1"/>
    </source>
</evidence>
<dbReference type="EMBL" id="QSLN01000009">
    <property type="protein sequence ID" value="RDV82539.1"/>
    <property type="molecule type" value="Genomic_DNA"/>
</dbReference>
<protein>
    <submittedName>
        <fullName evidence="3">ABC transporter substrate-binding protein</fullName>
    </submittedName>
</protein>
<keyword evidence="4" id="KW-1185">Reference proteome</keyword>
<dbReference type="RefSeq" id="WP_115792829.1">
    <property type="nucleotide sequence ID" value="NZ_QSLN01000009.1"/>
</dbReference>
<dbReference type="Proteomes" id="UP000256329">
    <property type="component" value="Unassembled WGS sequence"/>
</dbReference>
<feature type="domain" description="Fe/B12 periplasmic-binding" evidence="2">
    <location>
        <begin position="56"/>
        <end position="329"/>
    </location>
</feature>
<comment type="similarity">
    <text evidence="1">Belongs to the bacterial solute-binding protein 8 family.</text>
</comment>
<dbReference type="SUPFAM" id="SSF53807">
    <property type="entry name" value="Helical backbone' metal receptor"/>
    <property type="match status" value="1"/>
</dbReference>
<dbReference type="PANTHER" id="PTHR30535:SF34">
    <property type="entry name" value="MOLYBDATE-BINDING PROTEIN MOLA"/>
    <property type="match status" value="1"/>
</dbReference>
<proteinExistence type="inferred from homology"/>
<dbReference type="PROSITE" id="PS51257">
    <property type="entry name" value="PROKAR_LIPOPROTEIN"/>
    <property type="match status" value="1"/>
</dbReference>
<dbReference type="InterPro" id="IPR050902">
    <property type="entry name" value="ABC_Transporter_SBP"/>
</dbReference>
<evidence type="ECO:0000256" key="1">
    <source>
        <dbReference type="ARBA" id="ARBA00008814"/>
    </source>
</evidence>
<dbReference type="OrthoDB" id="9787830at2"/>
<dbReference type="PANTHER" id="PTHR30535">
    <property type="entry name" value="VITAMIN B12-BINDING PROTEIN"/>
    <property type="match status" value="1"/>
</dbReference>
<dbReference type="Gene3D" id="3.40.50.1980">
    <property type="entry name" value="Nitrogenase molybdenum iron protein domain"/>
    <property type="match status" value="2"/>
</dbReference>
<accession>A0A3D8P4S5</accession>
<evidence type="ECO:0000259" key="2">
    <source>
        <dbReference type="PROSITE" id="PS50983"/>
    </source>
</evidence>
<name>A0A3D8P4S5_9THEO</name>